<evidence type="ECO:0000256" key="8">
    <source>
        <dbReference type="ARBA" id="ARBA00023180"/>
    </source>
</evidence>
<accession>A0A915IFL9</accession>
<dbReference type="Proteomes" id="UP000887565">
    <property type="component" value="Unplaced"/>
</dbReference>
<dbReference type="InterPro" id="IPR008979">
    <property type="entry name" value="Galactose-bd-like_sf"/>
</dbReference>
<dbReference type="SUPFAM" id="SSF57184">
    <property type="entry name" value="Growth factor receptor domain"/>
    <property type="match status" value="1"/>
</dbReference>
<keyword evidence="9" id="KW-0812">Transmembrane</keyword>
<keyword evidence="3" id="KW-0165">Cleavage on pair of basic residues</keyword>
<dbReference type="Pfam" id="PF01483">
    <property type="entry name" value="P_proprotein"/>
    <property type="match status" value="1"/>
</dbReference>
<keyword evidence="9" id="KW-0472">Membrane</keyword>
<protein>
    <submittedName>
        <fullName evidence="12">P/Homo B domain-containing protein</fullName>
    </submittedName>
</protein>
<reference evidence="12" key="1">
    <citation type="submission" date="2022-11" db="UniProtKB">
        <authorList>
            <consortium name="WormBaseParasite"/>
        </authorList>
    </citation>
    <scope>IDENTIFICATION</scope>
</reference>
<keyword evidence="8" id="KW-0325">Glycoprotein</keyword>
<comment type="similarity">
    <text evidence="1">Belongs to the peptidase S8 family. Furin subfamily.</text>
</comment>
<evidence type="ECO:0000259" key="10">
    <source>
        <dbReference type="PROSITE" id="PS51829"/>
    </source>
</evidence>
<keyword evidence="2" id="KW-0645">Protease</keyword>
<dbReference type="WBParaSite" id="nRc.2.0.1.t12026-RA">
    <property type="protein sequence ID" value="nRc.2.0.1.t12026-RA"/>
    <property type="gene ID" value="nRc.2.0.1.g12026"/>
</dbReference>
<dbReference type="InterPro" id="IPR009030">
    <property type="entry name" value="Growth_fac_rcpt_cys_sf"/>
</dbReference>
<evidence type="ECO:0000256" key="4">
    <source>
        <dbReference type="ARBA" id="ARBA00022729"/>
    </source>
</evidence>
<organism evidence="11 12">
    <name type="scientific">Romanomermis culicivorax</name>
    <name type="common">Nematode worm</name>
    <dbReference type="NCBI Taxonomy" id="13658"/>
    <lineage>
        <taxon>Eukaryota</taxon>
        <taxon>Metazoa</taxon>
        <taxon>Ecdysozoa</taxon>
        <taxon>Nematoda</taxon>
        <taxon>Enoplea</taxon>
        <taxon>Dorylaimia</taxon>
        <taxon>Mermithida</taxon>
        <taxon>Mermithoidea</taxon>
        <taxon>Mermithidae</taxon>
        <taxon>Romanomermis</taxon>
    </lineage>
</organism>
<feature type="domain" description="P/Homo B" evidence="10">
    <location>
        <begin position="8"/>
        <end position="153"/>
    </location>
</feature>
<keyword evidence="5" id="KW-0378">Hydrolase</keyword>
<evidence type="ECO:0000256" key="3">
    <source>
        <dbReference type="ARBA" id="ARBA00022685"/>
    </source>
</evidence>
<evidence type="ECO:0000256" key="1">
    <source>
        <dbReference type="ARBA" id="ARBA00005325"/>
    </source>
</evidence>
<dbReference type="AlphaFoldDB" id="A0A915IFL9"/>
<dbReference type="Gene3D" id="2.60.120.260">
    <property type="entry name" value="Galactose-binding domain-like"/>
    <property type="match status" value="1"/>
</dbReference>
<dbReference type="PANTHER" id="PTHR42884:SF14">
    <property type="entry name" value="NEUROENDOCRINE CONVERTASE 1"/>
    <property type="match status" value="1"/>
</dbReference>
<dbReference type="GO" id="GO:0005802">
    <property type="term" value="C:trans-Golgi network"/>
    <property type="evidence" value="ECO:0007669"/>
    <property type="project" value="TreeGrafter"/>
</dbReference>
<dbReference type="GO" id="GO:0016485">
    <property type="term" value="P:protein processing"/>
    <property type="evidence" value="ECO:0007669"/>
    <property type="project" value="TreeGrafter"/>
</dbReference>
<name>A0A915IFL9_ROMCU</name>
<evidence type="ECO:0000313" key="11">
    <source>
        <dbReference type="Proteomes" id="UP000887565"/>
    </source>
</evidence>
<dbReference type="GO" id="GO:0000139">
    <property type="term" value="C:Golgi membrane"/>
    <property type="evidence" value="ECO:0007669"/>
    <property type="project" value="TreeGrafter"/>
</dbReference>
<evidence type="ECO:0000256" key="9">
    <source>
        <dbReference type="SAM" id="Phobius"/>
    </source>
</evidence>
<dbReference type="GO" id="GO:0004252">
    <property type="term" value="F:serine-type endopeptidase activity"/>
    <property type="evidence" value="ECO:0007669"/>
    <property type="project" value="InterPro"/>
</dbReference>
<dbReference type="PANTHER" id="PTHR42884">
    <property type="entry name" value="PROPROTEIN CONVERTASE SUBTILISIN/KEXIN-RELATED"/>
    <property type="match status" value="1"/>
</dbReference>
<proteinExistence type="inferred from homology"/>
<keyword evidence="4" id="KW-0732">Signal</keyword>
<sequence>MDAAAMVRLARKWTGSGEQKTCTLSSRKFLSIKEMSVVEEIMNVTESDHCWTGESSSKVFFLEHVQARVTLNMTGKRGDLQISLTSPAGTKSTLLSKRANDFERKGFLNWPFMSVHMWGEKIFGKWKLEIQNDARDGATLIRWDLVFHGTTQEIGPTGLISNSPSDVDQVLYSADQNLKCCGYSPLNICLACVPGHILFKGKCIDHCPAQYQIINESINSDCESTVHCTPCPGYCSFCTESCSSRLCISGFEYNENLMICEKSNLRNVKDPVRRLFNHYNLFKSNIKAKNNAQITVWNSFSVGVACILLFVVIASFAGLKFFRKNFASTRSAEQTPPTHTVRPDKKNRARILWQNWIVKKPLTAGAEFAMRTMPNPQQLHC</sequence>
<keyword evidence="6" id="KW-0720">Serine protease</keyword>
<dbReference type="FunFam" id="2.60.120.260:FF:000006">
    <property type="entry name" value="Proprotein convertase subtilisin/kexin type 5"/>
    <property type="match status" value="1"/>
</dbReference>
<evidence type="ECO:0000256" key="2">
    <source>
        <dbReference type="ARBA" id="ARBA00022670"/>
    </source>
</evidence>
<evidence type="ECO:0000313" key="12">
    <source>
        <dbReference type="WBParaSite" id="nRc.2.0.1.t12026-RA"/>
    </source>
</evidence>
<feature type="transmembrane region" description="Helical" evidence="9">
    <location>
        <begin position="300"/>
        <end position="322"/>
    </location>
</feature>
<keyword evidence="7" id="KW-0865">Zymogen</keyword>
<evidence type="ECO:0000256" key="7">
    <source>
        <dbReference type="ARBA" id="ARBA00023145"/>
    </source>
</evidence>
<dbReference type="SUPFAM" id="SSF49785">
    <property type="entry name" value="Galactose-binding domain-like"/>
    <property type="match status" value="1"/>
</dbReference>
<dbReference type="InterPro" id="IPR002884">
    <property type="entry name" value="P_dom"/>
</dbReference>
<evidence type="ECO:0000256" key="6">
    <source>
        <dbReference type="ARBA" id="ARBA00022825"/>
    </source>
</evidence>
<dbReference type="PROSITE" id="PS51829">
    <property type="entry name" value="P_HOMO_B"/>
    <property type="match status" value="1"/>
</dbReference>
<keyword evidence="11" id="KW-1185">Reference proteome</keyword>
<keyword evidence="9" id="KW-1133">Transmembrane helix</keyword>
<evidence type="ECO:0000256" key="5">
    <source>
        <dbReference type="ARBA" id="ARBA00022801"/>
    </source>
</evidence>